<dbReference type="Proteomes" id="UP000265520">
    <property type="component" value="Unassembled WGS sequence"/>
</dbReference>
<evidence type="ECO:0000313" key="1">
    <source>
        <dbReference type="EMBL" id="MCH92487.1"/>
    </source>
</evidence>
<accession>A0A392MY70</accession>
<keyword evidence="2" id="KW-1185">Reference proteome</keyword>
<dbReference type="AlphaFoldDB" id="A0A392MY70"/>
<name>A0A392MY70_9FABA</name>
<dbReference type="EMBL" id="LXQA010022803">
    <property type="protein sequence ID" value="MCH92487.1"/>
    <property type="molecule type" value="Genomic_DNA"/>
</dbReference>
<evidence type="ECO:0000313" key="2">
    <source>
        <dbReference type="Proteomes" id="UP000265520"/>
    </source>
</evidence>
<proteinExistence type="predicted"/>
<protein>
    <submittedName>
        <fullName evidence="1">Uncharacterized protein</fullName>
    </submittedName>
</protein>
<feature type="non-terminal residue" evidence="1">
    <location>
        <position position="1"/>
    </location>
</feature>
<organism evidence="1 2">
    <name type="scientific">Trifolium medium</name>
    <dbReference type="NCBI Taxonomy" id="97028"/>
    <lineage>
        <taxon>Eukaryota</taxon>
        <taxon>Viridiplantae</taxon>
        <taxon>Streptophyta</taxon>
        <taxon>Embryophyta</taxon>
        <taxon>Tracheophyta</taxon>
        <taxon>Spermatophyta</taxon>
        <taxon>Magnoliopsida</taxon>
        <taxon>eudicotyledons</taxon>
        <taxon>Gunneridae</taxon>
        <taxon>Pentapetalae</taxon>
        <taxon>rosids</taxon>
        <taxon>fabids</taxon>
        <taxon>Fabales</taxon>
        <taxon>Fabaceae</taxon>
        <taxon>Papilionoideae</taxon>
        <taxon>50 kb inversion clade</taxon>
        <taxon>NPAAA clade</taxon>
        <taxon>Hologalegina</taxon>
        <taxon>IRL clade</taxon>
        <taxon>Trifolieae</taxon>
        <taxon>Trifolium</taxon>
    </lineage>
</organism>
<comment type="caution">
    <text evidence="1">The sequence shown here is derived from an EMBL/GenBank/DDBJ whole genome shotgun (WGS) entry which is preliminary data.</text>
</comment>
<gene>
    <name evidence="1" type="ORF">A2U01_0013427</name>
</gene>
<reference evidence="1 2" key="1">
    <citation type="journal article" date="2018" name="Front. Plant Sci.">
        <title>Red Clover (Trifolium pratense) and Zigzag Clover (T. medium) - A Picture of Genomic Similarities and Differences.</title>
        <authorList>
            <person name="Dluhosova J."/>
            <person name="Istvanek J."/>
            <person name="Nedelnik J."/>
            <person name="Repkova J."/>
        </authorList>
    </citation>
    <scope>NUCLEOTIDE SEQUENCE [LARGE SCALE GENOMIC DNA]</scope>
    <source>
        <strain evidence="2">cv. 10/8</strain>
        <tissue evidence="1">Leaf</tissue>
    </source>
</reference>
<sequence>ERTETGNIGDFGAYCRNANCSLHTIFPGCQIWWLRDIFFGEMKQEEVYRRR</sequence>